<dbReference type="InterPro" id="IPR036226">
    <property type="entry name" value="LipOase_C_sf"/>
</dbReference>
<comment type="caution">
    <text evidence="1">The sequence shown here is derived from an EMBL/GenBank/DDBJ whole genome shotgun (WGS) entry which is preliminary data.</text>
</comment>
<dbReference type="SUPFAM" id="SSF48484">
    <property type="entry name" value="Lipoxigenase"/>
    <property type="match status" value="1"/>
</dbReference>
<evidence type="ECO:0000313" key="1">
    <source>
        <dbReference type="EMBL" id="POM61047.1"/>
    </source>
</evidence>
<name>A0A2P4X666_9STRA</name>
<dbReference type="AlphaFoldDB" id="A0A2P4X666"/>
<dbReference type="Gene3D" id="1.20.245.10">
    <property type="entry name" value="Lipoxygenase-1, Domain 5"/>
    <property type="match status" value="1"/>
</dbReference>
<feature type="non-terminal residue" evidence="1">
    <location>
        <position position="189"/>
    </location>
</feature>
<evidence type="ECO:0000313" key="2">
    <source>
        <dbReference type="Proteomes" id="UP000237271"/>
    </source>
</evidence>
<dbReference type="Proteomes" id="UP000237271">
    <property type="component" value="Unassembled WGS sequence"/>
</dbReference>
<gene>
    <name evidence="1" type="ORF">PHPALM_30005</name>
</gene>
<dbReference type="Gene3D" id="3.10.450.60">
    <property type="match status" value="1"/>
</dbReference>
<sequence>MLYFEHLVTQATALTATTNYNASKIESFLKDRLLSKGEKDFQRAYEDLASTGMIVAPLALDSSDENFGSMRLSILGNNLNLVHSGEYAEYLWQIPLVVMQDVCGELTLSSALKKRKIFVADFSDYGDLTDQAAKDVKYIPNVVGFFCNNVAKRQFLPLAITLVDSELTYTKADSAGEWQLAKMALHATE</sequence>
<reference evidence="1 2" key="1">
    <citation type="journal article" date="2017" name="Genome Biol. Evol.">
        <title>Phytophthora megakarya and P. palmivora, closely related causal agents of cacao black pod rot, underwent increases in genome sizes and gene numbers by different mechanisms.</title>
        <authorList>
            <person name="Ali S.S."/>
            <person name="Shao J."/>
            <person name="Lary D.J."/>
            <person name="Kronmiller B."/>
            <person name="Shen D."/>
            <person name="Strem M.D."/>
            <person name="Amoako-Attah I."/>
            <person name="Akrofi A.Y."/>
            <person name="Begoude B.A."/>
            <person name="Ten Hoopen G.M."/>
            <person name="Coulibaly K."/>
            <person name="Kebe B.I."/>
            <person name="Melnick R.L."/>
            <person name="Guiltinan M.J."/>
            <person name="Tyler B.M."/>
            <person name="Meinhardt L.W."/>
            <person name="Bailey B.A."/>
        </authorList>
    </citation>
    <scope>NUCLEOTIDE SEQUENCE [LARGE SCALE GENOMIC DNA]</scope>
    <source>
        <strain evidence="2">sbr112.9</strain>
    </source>
</reference>
<proteinExistence type="predicted"/>
<accession>A0A2P4X666</accession>
<keyword evidence="2" id="KW-1185">Reference proteome</keyword>
<protein>
    <submittedName>
        <fullName evidence="1">Uncharacterized protein</fullName>
    </submittedName>
</protein>
<dbReference type="EMBL" id="NCKW01016386">
    <property type="protein sequence ID" value="POM61047.1"/>
    <property type="molecule type" value="Genomic_DNA"/>
</dbReference>
<organism evidence="1 2">
    <name type="scientific">Phytophthora palmivora</name>
    <dbReference type="NCBI Taxonomy" id="4796"/>
    <lineage>
        <taxon>Eukaryota</taxon>
        <taxon>Sar</taxon>
        <taxon>Stramenopiles</taxon>
        <taxon>Oomycota</taxon>
        <taxon>Peronosporomycetes</taxon>
        <taxon>Peronosporales</taxon>
        <taxon>Peronosporaceae</taxon>
        <taxon>Phytophthora</taxon>
    </lineage>
</organism>